<accession>A0A0H3YIU3</accession>
<dbReference type="PRINTS" id="PR00171">
    <property type="entry name" value="SUGRTRNSPORT"/>
</dbReference>
<evidence type="ECO:0000256" key="3">
    <source>
        <dbReference type="ARBA" id="ARBA00022475"/>
    </source>
</evidence>
<feature type="transmembrane region" description="Helical" evidence="8">
    <location>
        <begin position="116"/>
        <end position="134"/>
    </location>
</feature>
<dbReference type="EMBL" id="KT163449">
    <property type="protein sequence ID" value="AKN21399.1"/>
    <property type="molecule type" value="mRNA"/>
</dbReference>
<evidence type="ECO:0000313" key="11">
    <source>
        <dbReference type="EMBL" id="AKN21399.1"/>
    </source>
</evidence>
<dbReference type="SUPFAM" id="SSF103473">
    <property type="entry name" value="MFS general substrate transporter"/>
    <property type="match status" value="1"/>
</dbReference>
<evidence type="ECO:0000256" key="5">
    <source>
        <dbReference type="ARBA" id="ARBA00022989"/>
    </source>
</evidence>
<organism evidence="11">
    <name type="scientific">Schmidtea mediterranea</name>
    <name type="common">Freshwater planarian flatworm</name>
    <dbReference type="NCBI Taxonomy" id="79327"/>
    <lineage>
        <taxon>Eukaryota</taxon>
        <taxon>Metazoa</taxon>
        <taxon>Spiralia</taxon>
        <taxon>Lophotrochozoa</taxon>
        <taxon>Platyhelminthes</taxon>
        <taxon>Rhabditophora</taxon>
        <taxon>Seriata</taxon>
        <taxon>Tricladida</taxon>
        <taxon>Continenticola</taxon>
        <taxon>Geoplanoidea</taxon>
        <taxon>Dugesiidae</taxon>
        <taxon>Schmidtea</taxon>
    </lineage>
</organism>
<feature type="chain" id="PRO_5005204548" evidence="9">
    <location>
        <begin position="17"/>
        <end position="496"/>
    </location>
</feature>
<feature type="transmembrane region" description="Helical" evidence="8">
    <location>
        <begin position="58"/>
        <end position="82"/>
    </location>
</feature>
<feature type="transmembrane region" description="Helical" evidence="8">
    <location>
        <begin position="154"/>
        <end position="175"/>
    </location>
</feature>
<dbReference type="NCBIfam" id="TIGR00879">
    <property type="entry name" value="SP"/>
    <property type="match status" value="1"/>
</dbReference>
<dbReference type="GO" id="GO:0005886">
    <property type="term" value="C:plasma membrane"/>
    <property type="evidence" value="ECO:0007669"/>
    <property type="project" value="UniProtKB-SubCell"/>
</dbReference>
<proteinExistence type="evidence at transcript level"/>
<evidence type="ECO:0000256" key="2">
    <source>
        <dbReference type="ARBA" id="ARBA00022448"/>
    </source>
</evidence>
<evidence type="ECO:0000256" key="6">
    <source>
        <dbReference type="ARBA" id="ARBA00023136"/>
    </source>
</evidence>
<dbReference type="Pfam" id="PF00083">
    <property type="entry name" value="Sugar_tr"/>
    <property type="match status" value="1"/>
</dbReference>
<dbReference type="InterPro" id="IPR020846">
    <property type="entry name" value="MFS_dom"/>
</dbReference>
<dbReference type="AlphaFoldDB" id="A0A0H3YIU3"/>
<comment type="similarity">
    <text evidence="7">Belongs to the major facilitator superfamily. Sugar transporter (TC 2.A.1.1) family.</text>
</comment>
<dbReference type="InterPro" id="IPR003663">
    <property type="entry name" value="Sugar/inositol_transpt"/>
</dbReference>
<keyword evidence="5 8" id="KW-1133">Transmembrane helix</keyword>
<dbReference type="InterPro" id="IPR045263">
    <property type="entry name" value="GLUT"/>
</dbReference>
<dbReference type="InterPro" id="IPR005828">
    <property type="entry name" value="MFS_sugar_transport-like"/>
</dbReference>
<evidence type="ECO:0000256" key="8">
    <source>
        <dbReference type="SAM" id="Phobius"/>
    </source>
</evidence>
<feature type="transmembrane region" description="Helical" evidence="8">
    <location>
        <begin position="307"/>
        <end position="326"/>
    </location>
</feature>
<keyword evidence="4 8" id="KW-0812">Transmembrane</keyword>
<gene>
    <name evidence="11" type="primary">slc2a-5</name>
</gene>
<dbReference type="Gene3D" id="1.20.1250.20">
    <property type="entry name" value="MFS general substrate transporter like domains"/>
    <property type="match status" value="1"/>
</dbReference>
<comment type="subcellular location">
    <subcellularLocation>
        <location evidence="1">Cell membrane</location>
        <topology evidence="1">Multi-pass membrane protein</topology>
    </subcellularLocation>
</comment>
<evidence type="ECO:0000256" key="1">
    <source>
        <dbReference type="ARBA" id="ARBA00004651"/>
    </source>
</evidence>
<dbReference type="PROSITE" id="PS50850">
    <property type="entry name" value="MFS"/>
    <property type="match status" value="1"/>
</dbReference>
<keyword evidence="9" id="KW-0732">Signal</keyword>
<evidence type="ECO:0000259" key="10">
    <source>
        <dbReference type="PROSITE" id="PS50850"/>
    </source>
</evidence>
<evidence type="ECO:0000256" key="7">
    <source>
        <dbReference type="RuleBase" id="RU003346"/>
    </source>
</evidence>
<reference evidence="11" key="1">
    <citation type="journal article" date="2015" name="Elife">
        <title>Stem cells and fluid flow drive cyst formation in an invertebrate excretory organ.</title>
        <authorList>
            <person name="Thi-Kim Vu H."/>
            <person name="Rink J.C."/>
            <person name="McKinney S.A."/>
            <person name="McClain M."/>
            <person name="Lakshmanaperumal N."/>
            <person name="Alexander R."/>
            <person name="Sanchez Alvarado A."/>
        </authorList>
    </citation>
    <scope>NUCLEOTIDE SEQUENCE</scope>
</reference>
<feature type="transmembrane region" description="Helical" evidence="8">
    <location>
        <begin position="181"/>
        <end position="201"/>
    </location>
</feature>
<protein>
    <submittedName>
        <fullName evidence="11">Slc2a-5</fullName>
    </submittedName>
</protein>
<evidence type="ECO:0000256" key="9">
    <source>
        <dbReference type="SAM" id="SignalP"/>
    </source>
</evidence>
<dbReference type="InterPro" id="IPR036259">
    <property type="entry name" value="MFS_trans_sf"/>
</dbReference>
<dbReference type="GO" id="GO:1990539">
    <property type="term" value="P:fructose import across plasma membrane"/>
    <property type="evidence" value="ECO:0007669"/>
    <property type="project" value="UniProtKB-ARBA"/>
</dbReference>
<dbReference type="GO" id="GO:0005353">
    <property type="term" value="F:fructose transmembrane transporter activity"/>
    <property type="evidence" value="ECO:0007669"/>
    <property type="project" value="UniProtKB-ARBA"/>
</dbReference>
<dbReference type="FunFam" id="1.20.1250.20:FF:001511">
    <property type="entry name" value="Solute carrier family 2, facilitated glucose transporter member 5"/>
    <property type="match status" value="1"/>
</dbReference>
<feature type="transmembrane region" description="Helical" evidence="8">
    <location>
        <begin position="401"/>
        <end position="420"/>
    </location>
</feature>
<dbReference type="InterPro" id="IPR005829">
    <property type="entry name" value="Sugar_transporter_CS"/>
</dbReference>
<feature type="transmembrane region" description="Helical" evidence="8">
    <location>
        <begin position="432"/>
        <end position="450"/>
    </location>
</feature>
<feature type="domain" description="Major facilitator superfamily (MFS) profile" evidence="10">
    <location>
        <begin position="10"/>
        <end position="454"/>
    </location>
</feature>
<sequence>MVTFKLIYTIFTIVLGSSLQFGYQTGVVNAPLKIIENFIRNNTFERFNKTLTNQELEIISSVVVTIFPIGGLIGSLFGGIIANRYGRKLSMMLMAIPTAIGSVLMGISLISEMFPLLIVGRFIIGISCGVYSGLTPMYLTEIAPLKFQGASGTINQFVIVIGVLLSQIFGLEFILGNANNWNFLLGLSLIPCGFQIILLIFCPESPRYLLLTKNDTNGARRALQFLRQTKNVDIEIEQMQLEMENVAVAQKILSLREIFGYRYLRFGIFISVGMHLTQQLSGINSVIFYSDKIFEKANFTSTNANYATIGVGSTNLLITFLSVILVDKLGRKTLHLIGLSGMFIFEIFLSICLILSDHWQPLMYFIMVFIFLYVGSFGIGPGAIPWFIVAEMFTQESRAGIVSIAVFVNWTCQIVIGLGFPQLLTRLGNYCFLPFVVTLLISIVFTYWYVPETKGKTPEELENYLKRKVDNFDIEEEPLIVNDSIGPIRVDYDDRV</sequence>
<feature type="transmembrane region" description="Helical" evidence="8">
    <location>
        <begin position="333"/>
        <end position="356"/>
    </location>
</feature>
<name>A0A0H3YIU3_SCHMD</name>
<dbReference type="PANTHER" id="PTHR23503:SF8">
    <property type="entry name" value="FACILITATED GLUCOSE TRANSPORTER PROTEIN 1"/>
    <property type="match status" value="1"/>
</dbReference>
<dbReference type="OrthoDB" id="4540492at2759"/>
<feature type="transmembrane region" description="Helical" evidence="8">
    <location>
        <begin position="362"/>
        <end position="389"/>
    </location>
</feature>
<keyword evidence="2 7" id="KW-0813">Transport</keyword>
<evidence type="ECO:0000256" key="4">
    <source>
        <dbReference type="ARBA" id="ARBA00022692"/>
    </source>
</evidence>
<keyword evidence="6 8" id="KW-0472">Membrane</keyword>
<feature type="transmembrane region" description="Helical" evidence="8">
    <location>
        <begin position="89"/>
        <end position="110"/>
    </location>
</feature>
<feature type="signal peptide" evidence="9">
    <location>
        <begin position="1"/>
        <end position="16"/>
    </location>
</feature>
<feature type="transmembrane region" description="Helical" evidence="8">
    <location>
        <begin position="263"/>
        <end position="287"/>
    </location>
</feature>
<keyword evidence="3" id="KW-1003">Cell membrane</keyword>
<dbReference type="PROSITE" id="PS00216">
    <property type="entry name" value="SUGAR_TRANSPORT_1"/>
    <property type="match status" value="1"/>
</dbReference>
<dbReference type="PANTHER" id="PTHR23503">
    <property type="entry name" value="SOLUTE CARRIER FAMILY 2"/>
    <property type="match status" value="1"/>
</dbReference>